<name>A0A0E0LBZ9_ORYPU</name>
<sequence>MDGDAWWYGGGGGDNWDLGAVVRFGCGGGWVSPAAAPTTTLLGEAWEYDPFSSFLVPPMTTQQALPAWGDDAAWMMAPPPGLQTGGWGEAAAADPMVVDELSGAFVVAPPPLKQQEVLEVQQPAAAEVTPPPPPNMTQADKTQPTTDQQGSGGGDGEGARGGGSRTSARRKKKQTAKEVVRVAASGPAPDSWAWRKYGQKPIKGSPYPRGYYRCSSNKTCAARKQVERCRVDPSFLLLTYTGAHTGHDVPLHRNSLAGTTRHKPPPLPSASAEAGTTNKSPATASSSHSQSPGQSASPGLSPTTPLLASSMELQGEDDAELQVEDMAIDDDDDEDGDETINTVPWGTPISDEVIAASYEWR</sequence>
<reference evidence="11" key="2">
    <citation type="submission" date="2018-05" db="EMBL/GenBank/DDBJ databases">
        <title>OpunRS2 (Oryza punctata Reference Sequence Version 2).</title>
        <authorList>
            <person name="Zhang J."/>
            <person name="Kudrna D."/>
            <person name="Lee S."/>
            <person name="Talag J."/>
            <person name="Welchert J."/>
            <person name="Wing R.A."/>
        </authorList>
    </citation>
    <scope>NUCLEOTIDE SEQUENCE [LARGE SCALE GENOMIC DNA]</scope>
</reference>
<evidence type="ECO:0000256" key="1">
    <source>
        <dbReference type="ARBA" id="ARBA00004123"/>
    </source>
</evidence>
<feature type="region of interest" description="Disordered" evidence="9">
    <location>
        <begin position="126"/>
        <end position="209"/>
    </location>
</feature>
<keyword evidence="6" id="KW-0539">Nucleus</keyword>
<feature type="compositionally biased region" description="Low complexity" evidence="9">
    <location>
        <begin position="280"/>
        <end position="302"/>
    </location>
</feature>
<dbReference type="InterPro" id="IPR044810">
    <property type="entry name" value="WRKY_plant"/>
</dbReference>
<accession>A0A0E0LBZ9</accession>
<evidence type="ECO:0000256" key="9">
    <source>
        <dbReference type="SAM" id="MobiDB-lite"/>
    </source>
</evidence>
<feature type="compositionally biased region" description="Acidic residues" evidence="9">
    <location>
        <begin position="314"/>
        <end position="338"/>
    </location>
</feature>
<evidence type="ECO:0000256" key="6">
    <source>
        <dbReference type="ARBA" id="ARBA00023242"/>
    </source>
</evidence>
<dbReference type="EnsemblPlants" id="OPUNC06G14760.1">
    <property type="protein sequence ID" value="OPUNC06G14760.1"/>
    <property type="gene ID" value="OPUNC06G14760"/>
</dbReference>
<dbReference type="Gramene" id="OPUNC06G14760.1">
    <property type="protein sequence ID" value="OPUNC06G14760.1"/>
    <property type="gene ID" value="OPUNC06G14760"/>
</dbReference>
<dbReference type="STRING" id="4537.A0A0E0LBZ9"/>
<evidence type="ECO:0000256" key="8">
    <source>
        <dbReference type="ARBA" id="ARBA00070168"/>
    </source>
</evidence>
<dbReference type="GO" id="GO:0000976">
    <property type="term" value="F:transcription cis-regulatory region binding"/>
    <property type="evidence" value="ECO:0007669"/>
    <property type="project" value="TreeGrafter"/>
</dbReference>
<dbReference type="eggNOG" id="ENOG502QW38">
    <property type="taxonomic scope" value="Eukaryota"/>
</dbReference>
<feature type="region of interest" description="Disordered" evidence="9">
    <location>
        <begin position="245"/>
        <end position="347"/>
    </location>
</feature>
<evidence type="ECO:0000256" key="7">
    <source>
        <dbReference type="ARBA" id="ARBA00059977"/>
    </source>
</evidence>
<dbReference type="AlphaFoldDB" id="A0A0E0LBZ9"/>
<dbReference type="PROSITE" id="PS50811">
    <property type="entry name" value="WRKY"/>
    <property type="match status" value="1"/>
</dbReference>
<evidence type="ECO:0000256" key="4">
    <source>
        <dbReference type="ARBA" id="ARBA00023125"/>
    </source>
</evidence>
<comment type="subcellular location">
    <subcellularLocation>
        <location evidence="1">Nucleus</location>
    </subcellularLocation>
</comment>
<dbReference type="PANTHER" id="PTHR32096:SF18">
    <property type="entry name" value="DISEASE RESISTANCE PROTEIN RRS1B-RELATED"/>
    <property type="match status" value="1"/>
</dbReference>
<evidence type="ECO:0000313" key="12">
    <source>
        <dbReference type="Proteomes" id="UP000026962"/>
    </source>
</evidence>
<evidence type="ECO:0000259" key="10">
    <source>
        <dbReference type="PROSITE" id="PS50811"/>
    </source>
</evidence>
<dbReference type="InterPro" id="IPR036576">
    <property type="entry name" value="WRKY_dom_sf"/>
</dbReference>
<evidence type="ECO:0000256" key="5">
    <source>
        <dbReference type="ARBA" id="ARBA00023163"/>
    </source>
</evidence>
<dbReference type="SMART" id="SM00774">
    <property type="entry name" value="WRKY"/>
    <property type="match status" value="1"/>
</dbReference>
<dbReference type="HOGENOM" id="CLU_029232_0_0_1"/>
<comment type="function">
    <text evidence="7">Transcription factor. Interacts, when in complex with WRKY71, specifically with the W box (5'-(T)TGAC[CT]-3'), a frequently occurring elicitor-responsive cis-acting element. Represses specifically gibberellic acid (GA)-induced promoters in aleurone cells, probably by interfering with GAM1.</text>
</comment>
<keyword evidence="4" id="KW-0238">DNA-binding</keyword>
<keyword evidence="3" id="KW-0805">Transcription regulation</keyword>
<feature type="compositionally biased region" description="Gly residues" evidence="9">
    <location>
        <begin position="150"/>
        <end position="164"/>
    </location>
</feature>
<comment type="similarity">
    <text evidence="2">Belongs to the WRKY group II-a family.</text>
</comment>
<dbReference type="GO" id="GO:0003700">
    <property type="term" value="F:DNA-binding transcription factor activity"/>
    <property type="evidence" value="ECO:0007669"/>
    <property type="project" value="InterPro"/>
</dbReference>
<dbReference type="InterPro" id="IPR003657">
    <property type="entry name" value="WRKY_dom"/>
</dbReference>
<reference evidence="11" key="1">
    <citation type="submission" date="2015-04" db="UniProtKB">
        <authorList>
            <consortium name="EnsemblPlants"/>
        </authorList>
    </citation>
    <scope>IDENTIFICATION</scope>
</reference>
<dbReference type="SUPFAM" id="SSF118290">
    <property type="entry name" value="WRKY DNA-binding domain"/>
    <property type="match status" value="1"/>
</dbReference>
<dbReference type="Proteomes" id="UP000026962">
    <property type="component" value="Chromosome 6"/>
</dbReference>
<keyword evidence="5" id="KW-0804">Transcription</keyword>
<organism evidence="11">
    <name type="scientific">Oryza punctata</name>
    <name type="common">Red rice</name>
    <dbReference type="NCBI Taxonomy" id="4537"/>
    <lineage>
        <taxon>Eukaryota</taxon>
        <taxon>Viridiplantae</taxon>
        <taxon>Streptophyta</taxon>
        <taxon>Embryophyta</taxon>
        <taxon>Tracheophyta</taxon>
        <taxon>Spermatophyta</taxon>
        <taxon>Magnoliopsida</taxon>
        <taxon>Liliopsida</taxon>
        <taxon>Poales</taxon>
        <taxon>Poaceae</taxon>
        <taxon>BOP clade</taxon>
        <taxon>Oryzoideae</taxon>
        <taxon>Oryzeae</taxon>
        <taxon>Oryzinae</taxon>
        <taxon>Oryza</taxon>
    </lineage>
</organism>
<evidence type="ECO:0000256" key="2">
    <source>
        <dbReference type="ARBA" id="ARBA00008189"/>
    </source>
</evidence>
<dbReference type="FunFam" id="2.20.25.80:FF:000004">
    <property type="entry name" value="WRKY transcription factor 65"/>
    <property type="match status" value="1"/>
</dbReference>
<proteinExistence type="inferred from homology"/>
<dbReference type="Pfam" id="PF03106">
    <property type="entry name" value="WRKY"/>
    <property type="match status" value="1"/>
</dbReference>
<dbReference type="GO" id="GO:0005634">
    <property type="term" value="C:nucleus"/>
    <property type="evidence" value="ECO:0007669"/>
    <property type="project" value="UniProtKB-SubCell"/>
</dbReference>
<dbReference type="Gene3D" id="2.20.25.80">
    <property type="entry name" value="WRKY domain"/>
    <property type="match status" value="1"/>
</dbReference>
<keyword evidence="12" id="KW-1185">Reference proteome</keyword>
<protein>
    <recommendedName>
        <fullName evidence="8">WRKY transcription factor WRKY51</fullName>
    </recommendedName>
</protein>
<dbReference type="PANTHER" id="PTHR32096">
    <property type="entry name" value="WRKY TRANSCRIPTION FACTOR 30-RELATED-RELATED"/>
    <property type="match status" value="1"/>
</dbReference>
<evidence type="ECO:0000313" key="11">
    <source>
        <dbReference type="EnsemblPlants" id="OPUNC06G14760.1"/>
    </source>
</evidence>
<feature type="domain" description="WRKY" evidence="10">
    <location>
        <begin position="183"/>
        <end position="250"/>
    </location>
</feature>
<dbReference type="OMA" id="DGDAWWY"/>
<evidence type="ECO:0000256" key="3">
    <source>
        <dbReference type="ARBA" id="ARBA00023015"/>
    </source>
</evidence>